<evidence type="ECO:0000256" key="1">
    <source>
        <dbReference type="ARBA" id="ARBA00005250"/>
    </source>
</evidence>
<organism evidence="3 4">
    <name type="scientific">Syntrophus aciditrophicus (strain SB)</name>
    <dbReference type="NCBI Taxonomy" id="56780"/>
    <lineage>
        <taxon>Bacteria</taxon>
        <taxon>Pseudomonadati</taxon>
        <taxon>Thermodesulfobacteriota</taxon>
        <taxon>Syntrophia</taxon>
        <taxon>Syntrophales</taxon>
        <taxon>Syntrophaceae</taxon>
        <taxon>Syntrophus</taxon>
    </lineage>
</organism>
<dbReference type="SMART" id="SM00849">
    <property type="entry name" value="Lactamase_B"/>
    <property type="match status" value="1"/>
</dbReference>
<reference evidence="3 4" key="1">
    <citation type="journal article" date="2007" name="Proc. Natl. Acad. Sci. U.S.A.">
        <title>The genome of Syntrophus aciditrophicus: life at the thermodynamic limit of microbial growth.</title>
        <authorList>
            <person name="McInerney M.J."/>
            <person name="Rohlin L."/>
            <person name="Mouttaki H."/>
            <person name="Kim U."/>
            <person name="Krupp R.S."/>
            <person name="Rios-Hernandez L."/>
            <person name="Sieber J."/>
            <person name="Struchtemeyer C.G."/>
            <person name="Bhattacharyya A."/>
            <person name="Campbell J.W."/>
            <person name="Gunsalus R.P."/>
        </authorList>
    </citation>
    <scope>NUCLEOTIDE SEQUENCE [LARGE SCALE GENOMIC DNA]</scope>
    <source>
        <strain evidence="3 4">SB</strain>
    </source>
</reference>
<dbReference type="InParanoid" id="Q2LSY9"/>
<evidence type="ECO:0000313" key="4">
    <source>
        <dbReference type="Proteomes" id="UP000001933"/>
    </source>
</evidence>
<dbReference type="InterPro" id="IPR036866">
    <property type="entry name" value="RibonucZ/Hydroxyglut_hydro"/>
</dbReference>
<dbReference type="KEGG" id="sat:SYN_02851"/>
<name>Q2LSY9_SYNAS</name>
<dbReference type="InterPro" id="IPR050855">
    <property type="entry name" value="NDM-1-like"/>
</dbReference>
<dbReference type="Pfam" id="PF00753">
    <property type="entry name" value="Lactamase_B"/>
    <property type="match status" value="1"/>
</dbReference>
<dbReference type="InterPro" id="IPR001279">
    <property type="entry name" value="Metallo-B-lactamas"/>
</dbReference>
<evidence type="ECO:0000259" key="2">
    <source>
        <dbReference type="SMART" id="SM00849"/>
    </source>
</evidence>
<dbReference type="Proteomes" id="UP000001933">
    <property type="component" value="Chromosome"/>
</dbReference>
<dbReference type="PANTHER" id="PTHR42951">
    <property type="entry name" value="METALLO-BETA-LACTAMASE DOMAIN-CONTAINING"/>
    <property type="match status" value="1"/>
</dbReference>
<gene>
    <name evidence="3" type="ORF">SYN_02851</name>
</gene>
<accession>Q2LSY9</accession>
<dbReference type="EMBL" id="CP000252">
    <property type="protein sequence ID" value="ABC77197.1"/>
    <property type="molecule type" value="Genomic_DNA"/>
</dbReference>
<dbReference type="SUPFAM" id="SSF56281">
    <property type="entry name" value="Metallo-hydrolase/oxidoreductase"/>
    <property type="match status" value="1"/>
</dbReference>
<dbReference type="AlphaFoldDB" id="Q2LSY9"/>
<feature type="domain" description="Metallo-beta-lactamase" evidence="2">
    <location>
        <begin position="32"/>
        <end position="213"/>
    </location>
</feature>
<dbReference type="PANTHER" id="PTHR42951:SF4">
    <property type="entry name" value="ACYL-COENZYME A THIOESTERASE MBLAC2"/>
    <property type="match status" value="1"/>
</dbReference>
<dbReference type="GO" id="GO:0016787">
    <property type="term" value="F:hydrolase activity"/>
    <property type="evidence" value="ECO:0007669"/>
    <property type="project" value="UniProtKB-KW"/>
</dbReference>
<dbReference type="eggNOG" id="COG0491">
    <property type="taxonomic scope" value="Bacteria"/>
</dbReference>
<dbReference type="HOGENOM" id="CLU_030571_2_4_7"/>
<dbReference type="GO" id="GO:0017001">
    <property type="term" value="P:antibiotic catabolic process"/>
    <property type="evidence" value="ECO:0007669"/>
    <property type="project" value="UniProtKB-ARBA"/>
</dbReference>
<protein>
    <submittedName>
        <fullName evidence="3">Zn-dependent hydrolase including glyoxylases</fullName>
    </submittedName>
</protein>
<keyword evidence="3" id="KW-0378">Hydrolase</keyword>
<keyword evidence="4" id="KW-1185">Reference proteome</keyword>
<dbReference type="STRING" id="56780.SYN_02851"/>
<sequence length="236" mass="26325">MTAKRQRVMGRAVTIVSGIYLIGGANLTRSEDAAVYLIDFGTEQVMIDSGAGRSAKRLEENIRAAGFDPHGISTLILTHRHIDHIGAAPYFRERFGCRILMHDLDADAVEQGDPVQTVADWYGTSFPPTPVDIRVSGEEETLSFDGESLHILFTPGHTPGSLSLYLDRDGRRILFGQDIHGPFIPRLGADLQAWRQSMEKLLSLKADLLCEGHFGIFEPWEAVERFIRQHIDRNNA</sequence>
<evidence type="ECO:0000313" key="3">
    <source>
        <dbReference type="EMBL" id="ABC77197.1"/>
    </source>
</evidence>
<dbReference type="Gene3D" id="3.60.15.10">
    <property type="entry name" value="Ribonuclease Z/Hydroxyacylglutathione hydrolase-like"/>
    <property type="match status" value="1"/>
</dbReference>
<comment type="similarity">
    <text evidence="1">Belongs to the metallo-beta-lactamase superfamily. Class-B beta-lactamase family.</text>
</comment>
<proteinExistence type="inferred from homology"/>